<dbReference type="PANTHER" id="PTHR30502:SF0">
    <property type="entry name" value="PHOSPHOENOLPYRUVATE CARBOXYLASE FAMILY PROTEIN"/>
    <property type="match status" value="1"/>
</dbReference>
<dbReference type="InterPro" id="IPR015813">
    <property type="entry name" value="Pyrv/PenolPyrv_kinase-like_dom"/>
</dbReference>
<sequence>MRANNLRKIWSEGGTVYNGWLMIPSSVSAEMMARQGWDSITVDMQHGLIDYADALTMLQAISVTDSVPVVRVPSLESGIIGKMLDAGAYAIICPMVNTREQAEYFVRSCRYAPLGHRSMGPVRATMYGGSDYGLKANETVVSMAMIETGEAVDNIDEILSVPGLDSIFVGPSDLSVSLGHTPGFDPRFPKVYDAIVKIAEAAKRHNIPAGIHTGSIAYTRDMEALGYSFFAYLSELRFMAGAGNDALSELRQGGEVAGATKSSSY</sequence>
<dbReference type="Pfam" id="PF03328">
    <property type="entry name" value="HpcH_HpaI"/>
    <property type="match status" value="1"/>
</dbReference>
<feature type="domain" description="HpcH/HpaI aldolase/citrate lyase" evidence="4">
    <location>
        <begin position="26"/>
        <end position="207"/>
    </location>
</feature>
<comment type="similarity">
    <text evidence="1">Belongs to the HpcH/HpaI aldolase family.</text>
</comment>
<evidence type="ECO:0000256" key="3">
    <source>
        <dbReference type="ARBA" id="ARBA00023239"/>
    </source>
</evidence>
<dbReference type="RefSeq" id="WP_227308739.1">
    <property type="nucleotide sequence ID" value="NZ_JAESVA010000006.1"/>
</dbReference>
<dbReference type="InterPro" id="IPR005000">
    <property type="entry name" value="Aldolase/citrate-lyase_domain"/>
</dbReference>
<comment type="caution">
    <text evidence="5">The sequence shown here is derived from an EMBL/GenBank/DDBJ whole genome shotgun (WGS) entry which is preliminary data.</text>
</comment>
<keyword evidence="2" id="KW-0479">Metal-binding</keyword>
<dbReference type="PANTHER" id="PTHR30502">
    <property type="entry name" value="2-KETO-3-DEOXY-L-RHAMNONATE ALDOLASE"/>
    <property type="match status" value="1"/>
</dbReference>
<dbReference type="Proteomes" id="UP000721844">
    <property type="component" value="Unassembled WGS sequence"/>
</dbReference>
<organism evidence="5 6">
    <name type="scientific">Acidisoma cellulosilyticum</name>
    <dbReference type="NCBI Taxonomy" id="2802395"/>
    <lineage>
        <taxon>Bacteria</taxon>
        <taxon>Pseudomonadati</taxon>
        <taxon>Pseudomonadota</taxon>
        <taxon>Alphaproteobacteria</taxon>
        <taxon>Acetobacterales</taxon>
        <taxon>Acidocellaceae</taxon>
        <taxon>Acidisoma</taxon>
    </lineage>
</organism>
<proteinExistence type="inferred from homology"/>
<dbReference type="InterPro" id="IPR040442">
    <property type="entry name" value="Pyrv_kinase-like_dom_sf"/>
</dbReference>
<dbReference type="Gene3D" id="3.20.20.60">
    <property type="entry name" value="Phosphoenolpyruvate-binding domains"/>
    <property type="match status" value="1"/>
</dbReference>
<evidence type="ECO:0000313" key="5">
    <source>
        <dbReference type="EMBL" id="MCB8882072.1"/>
    </source>
</evidence>
<name>A0A963Z598_9PROT</name>
<dbReference type="SUPFAM" id="SSF51621">
    <property type="entry name" value="Phosphoenolpyruvate/pyruvate domain"/>
    <property type="match status" value="1"/>
</dbReference>
<keyword evidence="3" id="KW-0456">Lyase</keyword>
<reference evidence="5 6" key="1">
    <citation type="journal article" date="2021" name="Microorganisms">
        <title>Acidisoma silvae sp. nov. and Acidisomacellulosilytica sp. nov., Two Acidophilic Bacteria Isolated from Decaying Wood, Hydrolyzing Cellulose and Producing Poly-3-hydroxybutyrate.</title>
        <authorList>
            <person name="Mieszkin S."/>
            <person name="Pouder E."/>
            <person name="Uroz S."/>
            <person name="Simon-Colin C."/>
            <person name="Alain K."/>
        </authorList>
    </citation>
    <scope>NUCLEOTIDE SEQUENCE [LARGE SCALE GENOMIC DNA]</scope>
    <source>
        <strain evidence="5 6">HW T5.17</strain>
    </source>
</reference>
<dbReference type="GO" id="GO:0005737">
    <property type="term" value="C:cytoplasm"/>
    <property type="evidence" value="ECO:0007669"/>
    <property type="project" value="TreeGrafter"/>
</dbReference>
<dbReference type="AlphaFoldDB" id="A0A963Z598"/>
<evidence type="ECO:0000313" key="6">
    <source>
        <dbReference type="Proteomes" id="UP000721844"/>
    </source>
</evidence>
<dbReference type="GO" id="GO:0046872">
    <property type="term" value="F:metal ion binding"/>
    <property type="evidence" value="ECO:0007669"/>
    <property type="project" value="UniProtKB-KW"/>
</dbReference>
<evidence type="ECO:0000256" key="1">
    <source>
        <dbReference type="ARBA" id="ARBA00005568"/>
    </source>
</evidence>
<evidence type="ECO:0000259" key="4">
    <source>
        <dbReference type="Pfam" id="PF03328"/>
    </source>
</evidence>
<protein>
    <submittedName>
        <fullName evidence="5">2,4-dihydroxyhept-2-ene-1,7-dioic acid aldolase</fullName>
    </submittedName>
</protein>
<gene>
    <name evidence="5" type="ORF">ACELLULO517_17640</name>
</gene>
<evidence type="ECO:0000256" key="2">
    <source>
        <dbReference type="ARBA" id="ARBA00022723"/>
    </source>
</evidence>
<dbReference type="GO" id="GO:0016832">
    <property type="term" value="F:aldehyde-lyase activity"/>
    <property type="evidence" value="ECO:0007669"/>
    <property type="project" value="TreeGrafter"/>
</dbReference>
<keyword evidence="6" id="KW-1185">Reference proteome</keyword>
<accession>A0A963Z598</accession>
<dbReference type="EMBL" id="JAESVA010000006">
    <property type="protein sequence ID" value="MCB8882072.1"/>
    <property type="molecule type" value="Genomic_DNA"/>
</dbReference>
<dbReference type="InterPro" id="IPR050251">
    <property type="entry name" value="HpcH-HpaI_aldolase"/>
</dbReference>